<dbReference type="OrthoDB" id="2618399at2"/>
<evidence type="ECO:0000313" key="2">
    <source>
        <dbReference type="Proteomes" id="UP000037109"/>
    </source>
</evidence>
<accession>A0A0M0GGI2</accession>
<sequence>MSLFGYPATVTHYKVQTDNWNRVSGYIPEVKSAKVVEEQKEIKNGQGEEVQSIAEIHLEGVQDISSNDYFEYVNALGKTIRYDVKHIEIKKEMGTDDVKKVIVYA</sequence>
<dbReference type="Proteomes" id="UP000037109">
    <property type="component" value="Unassembled WGS sequence"/>
</dbReference>
<dbReference type="RefSeq" id="WP_053436338.1">
    <property type="nucleotide sequence ID" value="NZ_LGUF01000007.1"/>
</dbReference>
<proteinExistence type="predicted"/>
<organism evidence="1 2">
    <name type="scientific">Sporosarcina globispora</name>
    <name type="common">Bacillus globisporus</name>
    <dbReference type="NCBI Taxonomy" id="1459"/>
    <lineage>
        <taxon>Bacteria</taxon>
        <taxon>Bacillati</taxon>
        <taxon>Bacillota</taxon>
        <taxon>Bacilli</taxon>
        <taxon>Bacillales</taxon>
        <taxon>Caryophanaceae</taxon>
        <taxon>Sporosarcina</taxon>
    </lineage>
</organism>
<dbReference type="EMBL" id="LGUF01000007">
    <property type="protein sequence ID" value="KON88949.1"/>
    <property type="molecule type" value="Genomic_DNA"/>
</dbReference>
<gene>
    <name evidence="1" type="ORF">AF332_20595</name>
</gene>
<protein>
    <submittedName>
        <fullName evidence="1">Uncharacterized protein</fullName>
    </submittedName>
</protein>
<name>A0A0M0GGI2_SPOGL</name>
<dbReference type="STRING" id="1459.AF332_20595"/>
<comment type="caution">
    <text evidence="1">The sequence shown here is derived from an EMBL/GenBank/DDBJ whole genome shotgun (WGS) entry which is preliminary data.</text>
</comment>
<evidence type="ECO:0000313" key="1">
    <source>
        <dbReference type="EMBL" id="KON88949.1"/>
    </source>
</evidence>
<reference evidence="2" key="1">
    <citation type="submission" date="2015-07" db="EMBL/GenBank/DDBJ databases">
        <title>Fjat-10036 dsm4.</title>
        <authorList>
            <person name="Liu B."/>
            <person name="Wang J."/>
            <person name="Zhu Y."/>
            <person name="Liu G."/>
            <person name="Chen Q."/>
            <person name="Chen Z."/>
            <person name="Lan J."/>
            <person name="Che J."/>
            <person name="Ge C."/>
            <person name="Shi H."/>
            <person name="Pan Z."/>
            <person name="Liu X."/>
        </authorList>
    </citation>
    <scope>NUCLEOTIDE SEQUENCE [LARGE SCALE GENOMIC DNA]</scope>
    <source>
        <strain evidence="2">DSM 4</strain>
    </source>
</reference>
<keyword evidence="2" id="KW-1185">Reference proteome</keyword>
<dbReference type="AlphaFoldDB" id="A0A0M0GGI2"/>
<dbReference type="PATRIC" id="fig|1459.3.peg.4545"/>